<reference evidence="1 2" key="1">
    <citation type="journal article" date="2016" name="Mol. Biol. Evol.">
        <title>Comparative Genomics of Early-Diverging Mushroom-Forming Fungi Provides Insights into the Origins of Lignocellulose Decay Capabilities.</title>
        <authorList>
            <person name="Nagy L.G."/>
            <person name="Riley R."/>
            <person name="Tritt A."/>
            <person name="Adam C."/>
            <person name="Daum C."/>
            <person name="Floudas D."/>
            <person name="Sun H."/>
            <person name="Yadav J.S."/>
            <person name="Pangilinan J."/>
            <person name="Larsson K.H."/>
            <person name="Matsuura K."/>
            <person name="Barry K."/>
            <person name="Labutti K."/>
            <person name="Kuo R."/>
            <person name="Ohm R.A."/>
            <person name="Bhattacharya S.S."/>
            <person name="Shirouzu T."/>
            <person name="Yoshinaga Y."/>
            <person name="Martin F.M."/>
            <person name="Grigoriev I.V."/>
            <person name="Hibbett D.S."/>
        </authorList>
    </citation>
    <scope>NUCLEOTIDE SEQUENCE [LARGE SCALE GENOMIC DNA]</scope>
    <source>
        <strain evidence="1 2">93-53</strain>
    </source>
</reference>
<dbReference type="AlphaFoldDB" id="A0A165EAB9"/>
<sequence>MCNTAKIGQHDGGDEAISDNELFLDLEGTKIFADTEELGETLKTPADILADVTPLAAVMHGMSPSVREAFMKAFQVLTDMHTPSKEVHISLNEMHRGPKEVHTAIKEVIDASELDQGFKIPPVVLKLTSVQVHIPLMLVTSDTIQQMHLNPTSIQTRKLTMNSGSRFNIIDLTDWPKEESLPKLVDKEIIELFQTHYDHLVSLLHFCRDYKAILQFDCEVHCTWTP</sequence>
<dbReference type="STRING" id="1314785.A0A165EAB9"/>
<dbReference type="EMBL" id="KV427623">
    <property type="protein sequence ID" value="KZT06584.1"/>
    <property type="molecule type" value="Genomic_DNA"/>
</dbReference>
<gene>
    <name evidence="1" type="ORF">LAESUDRAFT_759105</name>
</gene>
<dbReference type="InParanoid" id="A0A165EAB9"/>
<name>A0A165EAB9_9APHY</name>
<organism evidence="1 2">
    <name type="scientific">Laetiporus sulphureus 93-53</name>
    <dbReference type="NCBI Taxonomy" id="1314785"/>
    <lineage>
        <taxon>Eukaryota</taxon>
        <taxon>Fungi</taxon>
        <taxon>Dikarya</taxon>
        <taxon>Basidiomycota</taxon>
        <taxon>Agaricomycotina</taxon>
        <taxon>Agaricomycetes</taxon>
        <taxon>Polyporales</taxon>
        <taxon>Laetiporus</taxon>
    </lineage>
</organism>
<accession>A0A165EAB9</accession>
<dbReference type="Proteomes" id="UP000076871">
    <property type="component" value="Unassembled WGS sequence"/>
</dbReference>
<protein>
    <submittedName>
        <fullName evidence="1">Uncharacterized protein</fullName>
    </submittedName>
</protein>
<proteinExistence type="predicted"/>
<keyword evidence="2" id="KW-1185">Reference proteome</keyword>
<evidence type="ECO:0000313" key="1">
    <source>
        <dbReference type="EMBL" id="KZT06584.1"/>
    </source>
</evidence>
<dbReference type="RefSeq" id="XP_040764324.1">
    <property type="nucleotide sequence ID" value="XM_040912546.1"/>
</dbReference>
<evidence type="ECO:0000313" key="2">
    <source>
        <dbReference type="Proteomes" id="UP000076871"/>
    </source>
</evidence>
<dbReference type="GeneID" id="63829574"/>